<dbReference type="OrthoDB" id="5288828at2759"/>
<comment type="caution">
    <text evidence="3">The sequence shown here is derived from an EMBL/GenBank/DDBJ whole genome shotgun (WGS) entry which is preliminary data.</text>
</comment>
<feature type="region of interest" description="Disordered" evidence="1">
    <location>
        <begin position="391"/>
        <end position="416"/>
    </location>
</feature>
<organism evidence="3 4">
    <name type="scientific">Cytospora schulzeri</name>
    <dbReference type="NCBI Taxonomy" id="448051"/>
    <lineage>
        <taxon>Eukaryota</taxon>
        <taxon>Fungi</taxon>
        <taxon>Dikarya</taxon>
        <taxon>Ascomycota</taxon>
        <taxon>Pezizomycotina</taxon>
        <taxon>Sordariomycetes</taxon>
        <taxon>Sordariomycetidae</taxon>
        <taxon>Diaporthales</taxon>
        <taxon>Cytosporaceae</taxon>
        <taxon>Cytospora</taxon>
    </lineage>
</organism>
<dbReference type="InterPro" id="IPR018744">
    <property type="entry name" value="DUF2293"/>
</dbReference>
<evidence type="ECO:0000313" key="3">
    <source>
        <dbReference type="EMBL" id="ROW03762.1"/>
    </source>
</evidence>
<dbReference type="Proteomes" id="UP000283895">
    <property type="component" value="Unassembled WGS sequence"/>
</dbReference>
<reference evidence="3 4" key="1">
    <citation type="submission" date="2015-09" db="EMBL/GenBank/DDBJ databases">
        <title>Host preference determinants of Valsa canker pathogens revealed by comparative genomics.</title>
        <authorList>
            <person name="Yin Z."/>
            <person name="Huang L."/>
        </authorList>
    </citation>
    <scope>NUCLEOTIDE SEQUENCE [LARGE SCALE GENOMIC DNA]</scope>
    <source>
        <strain evidence="3 4">03-1</strain>
    </source>
</reference>
<evidence type="ECO:0000313" key="4">
    <source>
        <dbReference type="Proteomes" id="UP000283895"/>
    </source>
</evidence>
<dbReference type="Pfam" id="PF10056">
    <property type="entry name" value="DUF2293"/>
    <property type="match status" value="1"/>
</dbReference>
<feature type="compositionally biased region" description="Acidic residues" evidence="1">
    <location>
        <begin position="286"/>
        <end position="300"/>
    </location>
</feature>
<name>A0A423WK41_9PEZI</name>
<feature type="region of interest" description="Disordered" evidence="1">
    <location>
        <begin position="285"/>
        <end position="311"/>
    </location>
</feature>
<feature type="region of interest" description="Disordered" evidence="1">
    <location>
        <begin position="336"/>
        <end position="368"/>
    </location>
</feature>
<gene>
    <name evidence="3" type="ORF">VMCG_05490</name>
</gene>
<sequence>MGRDKKTALAVATAGRSAKERHQRSARDKNAWTAPVTRELVALPEKNIKSKHQSYFQVFENHDKKDKKLEFQTTTDRNPPPGFEFVPIGNPELTKACKELSREQEAMIFIVCTAKDVNANNLALQMSRVGHHIRRTIVEQARAQIGAEELLPPSHSGEPEPIPETQEEINAQADAALRDLFPRIPNFDKQMIIEHAFKKGGTFQGQPVVGMVQSLPLSRRVQLAVLAHIRHNHTRYDRLLKEADYTTARKVVEKHCLDILVRWRGDEETGRDQFDEILREVVVLSDDSDESSSDEDEESSTDGSIPGIVDGDAHRTIAMPLRNGDHRHNQQLVKAIRLNKPQGHKPNRTPTERSSGQRKKHPGSKRANRGFKRYQAVAKRWEEAVNRNRHVQNEEPTSHSIPMGRVPSQAPQRPPSVEVISPVHRAELPWVDHLARTPQPYYATSQEHRQFGRPHEGFAAKLDAGRYPEDLKDYLVPSIEPASPHSGADVPQFVRQVIRGEPRGPEQVPAGQAIPSVRHPMPFDNRARDVDFYHTNPPMVVDGPRSAPFARTGQQQAMAPREYYPIREAQPGPAIGASEQPRRVYRVREPMEDTRHSHEAPVIATRRVVRVHRDARPAEAWGSEPARVRERSPHRLEPYSHAVPSDYGKTEPRRVVYREASASRFEDRVPNPAPSSAHPPYYEIHRAQPTGFWQGSTYIQPEALGPVRPPAPSGYHDLPRHSFQEVAPVHRAPLGAPPENAIDSSYSARISGC</sequence>
<feature type="domain" description="DUF2293" evidence="2">
    <location>
        <begin position="176"/>
        <end position="264"/>
    </location>
</feature>
<dbReference type="AlphaFoldDB" id="A0A423WK41"/>
<protein>
    <recommendedName>
        <fullName evidence="2">DUF2293 domain-containing protein</fullName>
    </recommendedName>
</protein>
<feature type="region of interest" description="Disordered" evidence="1">
    <location>
        <begin position="1"/>
        <end position="31"/>
    </location>
</feature>
<keyword evidence="4" id="KW-1185">Reference proteome</keyword>
<dbReference type="EMBL" id="LKEA01000015">
    <property type="protein sequence ID" value="ROW03762.1"/>
    <property type="molecule type" value="Genomic_DNA"/>
</dbReference>
<proteinExistence type="predicted"/>
<feature type="compositionally biased region" description="Basic residues" evidence="1">
    <location>
        <begin position="356"/>
        <end position="368"/>
    </location>
</feature>
<dbReference type="PANTHER" id="PTHR38113:SF1">
    <property type="entry name" value="DUF2293 DOMAIN-CONTAINING PROTEIN"/>
    <property type="match status" value="1"/>
</dbReference>
<dbReference type="PANTHER" id="PTHR38113">
    <property type="match status" value="1"/>
</dbReference>
<evidence type="ECO:0000259" key="2">
    <source>
        <dbReference type="Pfam" id="PF10056"/>
    </source>
</evidence>
<evidence type="ECO:0000256" key="1">
    <source>
        <dbReference type="SAM" id="MobiDB-lite"/>
    </source>
</evidence>
<feature type="compositionally biased region" description="Basic and acidic residues" evidence="1">
    <location>
        <begin position="17"/>
        <end position="30"/>
    </location>
</feature>
<accession>A0A423WK41</accession>